<sequence length="186" mass="21445">MHFRLYRIKRRILDHFRAGRLRRERDRFEDQLGDAGDQIGSITEDLRGQRERLQRLVDESDGRQRNLDKLKKASANLASVMLRRQGRVEFDETPGKSPRIKVSFVPYTNHSVDLVAAVATEFPPANWAWHGHRLSRGFDYYSPSTIEEAVLQAEGLLDAKLREVVEVERMAKALDSMKEKGEAETP</sequence>
<comment type="caution">
    <text evidence="1">The sequence shown here is derived from an EMBL/GenBank/DDBJ whole genome shotgun (WGS) entry which is preliminary data.</text>
</comment>
<evidence type="ECO:0000313" key="1">
    <source>
        <dbReference type="EMBL" id="KKL94543.1"/>
    </source>
</evidence>
<dbReference type="EMBL" id="LAZR01018898">
    <property type="protein sequence ID" value="KKL94543.1"/>
    <property type="molecule type" value="Genomic_DNA"/>
</dbReference>
<reference evidence="1" key="1">
    <citation type="journal article" date="2015" name="Nature">
        <title>Complex archaea that bridge the gap between prokaryotes and eukaryotes.</title>
        <authorList>
            <person name="Spang A."/>
            <person name="Saw J.H."/>
            <person name="Jorgensen S.L."/>
            <person name="Zaremba-Niedzwiedzka K."/>
            <person name="Martijn J."/>
            <person name="Lind A.E."/>
            <person name="van Eijk R."/>
            <person name="Schleper C."/>
            <person name="Guy L."/>
            <person name="Ettema T.J."/>
        </authorList>
    </citation>
    <scope>NUCLEOTIDE SEQUENCE</scope>
</reference>
<accession>A0A0F9G736</accession>
<dbReference type="AlphaFoldDB" id="A0A0F9G736"/>
<proteinExistence type="predicted"/>
<name>A0A0F9G736_9ZZZZ</name>
<gene>
    <name evidence="1" type="ORF">LCGC14_1863600</name>
</gene>
<organism evidence="1">
    <name type="scientific">marine sediment metagenome</name>
    <dbReference type="NCBI Taxonomy" id="412755"/>
    <lineage>
        <taxon>unclassified sequences</taxon>
        <taxon>metagenomes</taxon>
        <taxon>ecological metagenomes</taxon>
    </lineage>
</organism>
<protein>
    <submittedName>
        <fullName evidence="1">Uncharacterized protein</fullName>
    </submittedName>
</protein>